<evidence type="ECO:0000313" key="3">
    <source>
        <dbReference type="EMBL" id="TFZ41666.1"/>
    </source>
</evidence>
<evidence type="ECO:0000259" key="2">
    <source>
        <dbReference type="Pfam" id="PF05569"/>
    </source>
</evidence>
<dbReference type="Proteomes" id="UP000298381">
    <property type="component" value="Unassembled WGS sequence"/>
</dbReference>
<sequence>MFLHELNHYKRKDIITKAFGLIINAIHWFNPIIYILLREIDRYCEYSIDEKGVDYMNIEDRKYYGDTILTLIDNSIVGRNTLTTSMGSSGKELKTRLENMVYFFRISRKKQIVSLFVVILILLSGFITACSILPNNDSLVVYIKEDGLYYSYLNGKGETKVHDGNGFEYPLISSSGNYIAYTKDGSLFIYSVKDESYEIIDDGIEHYYRSYDWIDDTSIVYGSNEKPGFTVYNVLSKEKKTHSEDYYYTGLMASNNKVYASRQNRWTTAEGEFWSNDGIVEIDLNNYDENKKQFSTNIIIEGIRSTDEMMGYNPVVWDISADGRYIYIMEKPASASLSSDVIGIGIYDVKEKTHTKLTGIDTLSYKNHLAINPSAHMIGLIEGAGRDMFVNKKVVLLNINQDKSYNSIEVTDEDLVTMTPSFTLDGKKLLYSATEAVNPKTLGDYNQIYNEWEKQSYSIYEYNLDSSQVKKITEGDNFDFMPISISNDEILFIRYKGNDYYSLIKLVNGRENIVADNIIFSGGKDNQPFGYYGHIDTERGMDVFISK</sequence>
<keyword evidence="4" id="KW-1185">Reference proteome</keyword>
<dbReference type="InterPro" id="IPR008756">
    <property type="entry name" value="Peptidase_M56"/>
</dbReference>
<dbReference type="PANTHER" id="PTHR34978">
    <property type="entry name" value="POSSIBLE SENSOR-TRANSDUCER PROTEIN BLAR"/>
    <property type="match status" value="1"/>
</dbReference>
<dbReference type="EMBL" id="SRIB01000001">
    <property type="protein sequence ID" value="TFZ41666.1"/>
    <property type="molecule type" value="Genomic_DNA"/>
</dbReference>
<dbReference type="Pfam" id="PF05569">
    <property type="entry name" value="Peptidase_M56"/>
    <property type="match status" value="1"/>
</dbReference>
<organism evidence="3 4">
    <name type="scientific">Soehngenia longivitae</name>
    <dbReference type="NCBI Taxonomy" id="2562294"/>
    <lineage>
        <taxon>Bacteria</taxon>
        <taxon>Bacillati</taxon>
        <taxon>Bacillota</taxon>
        <taxon>Tissierellia</taxon>
        <taxon>Tissierellales</taxon>
        <taxon>Tissierellaceae</taxon>
        <taxon>Soehngenia</taxon>
    </lineage>
</organism>
<feature type="transmembrane region" description="Helical" evidence="1">
    <location>
        <begin position="112"/>
        <end position="134"/>
    </location>
</feature>
<dbReference type="SUPFAM" id="SSF82171">
    <property type="entry name" value="DPP6 N-terminal domain-like"/>
    <property type="match status" value="1"/>
</dbReference>
<evidence type="ECO:0000256" key="1">
    <source>
        <dbReference type="SAM" id="Phobius"/>
    </source>
</evidence>
<dbReference type="InterPro" id="IPR052173">
    <property type="entry name" value="Beta-lactam_resp_regulator"/>
</dbReference>
<dbReference type="InterPro" id="IPR011042">
    <property type="entry name" value="6-blade_b-propeller_TolB-like"/>
</dbReference>
<keyword evidence="1" id="KW-0812">Transmembrane</keyword>
<dbReference type="Gene3D" id="2.120.10.30">
    <property type="entry name" value="TolB, C-terminal domain"/>
    <property type="match status" value="1"/>
</dbReference>
<dbReference type="PANTHER" id="PTHR34978:SF3">
    <property type="entry name" value="SLR0241 PROTEIN"/>
    <property type="match status" value="1"/>
</dbReference>
<dbReference type="AlphaFoldDB" id="A0A4Z0D9S2"/>
<dbReference type="RefSeq" id="WP_135269821.1">
    <property type="nucleotide sequence ID" value="NZ_SRIB01000001.1"/>
</dbReference>
<reference evidence="3 4" key="1">
    <citation type="submission" date="2019-03" db="EMBL/GenBank/DDBJ databases">
        <title>Draft genome sequence data and analysis of a Fermenting Bacterium, Soehngenia longevitae strain 1933PT, isolated from petroleum reservoir in Azerbaijan.</title>
        <authorList>
            <person name="Grouzdev D.S."/>
            <person name="Bidzhieva S.K."/>
            <person name="Sokolova D.S."/>
            <person name="Tourova T.P."/>
            <person name="Poltaraus A.B."/>
            <person name="Nazina T.N."/>
        </authorList>
    </citation>
    <scope>NUCLEOTIDE SEQUENCE [LARGE SCALE GENOMIC DNA]</scope>
    <source>
        <strain evidence="3 4">1933P</strain>
    </source>
</reference>
<gene>
    <name evidence="3" type="ORF">E4100_00590</name>
</gene>
<keyword evidence="1" id="KW-0472">Membrane</keyword>
<feature type="domain" description="Peptidase M56" evidence="2">
    <location>
        <begin position="2"/>
        <end position="99"/>
    </location>
</feature>
<evidence type="ECO:0000313" key="4">
    <source>
        <dbReference type="Proteomes" id="UP000298381"/>
    </source>
</evidence>
<accession>A0A4Z0D9S2</accession>
<feature type="transmembrane region" description="Helical" evidence="1">
    <location>
        <begin position="14"/>
        <end position="37"/>
    </location>
</feature>
<dbReference type="CDD" id="cd07341">
    <property type="entry name" value="M56_BlaR1_MecR1_like"/>
    <property type="match status" value="1"/>
</dbReference>
<dbReference type="OrthoDB" id="9762883at2"/>
<comment type="caution">
    <text evidence="3">The sequence shown here is derived from an EMBL/GenBank/DDBJ whole genome shotgun (WGS) entry which is preliminary data.</text>
</comment>
<protein>
    <submittedName>
        <fullName evidence="3">M56 family metallopeptidase</fullName>
    </submittedName>
</protein>
<proteinExistence type="predicted"/>
<keyword evidence="1" id="KW-1133">Transmembrane helix</keyword>
<name>A0A4Z0D9S2_9FIRM</name>